<feature type="transmembrane region" description="Helical" evidence="2">
    <location>
        <begin position="142"/>
        <end position="167"/>
    </location>
</feature>
<evidence type="ECO:0000313" key="3">
    <source>
        <dbReference type="EMBL" id="GAA0273510.1"/>
    </source>
</evidence>
<feature type="region of interest" description="Disordered" evidence="1">
    <location>
        <begin position="1"/>
        <end position="22"/>
    </location>
</feature>
<feature type="transmembrane region" description="Helical" evidence="2">
    <location>
        <begin position="28"/>
        <end position="51"/>
    </location>
</feature>
<dbReference type="Proteomes" id="UP001500967">
    <property type="component" value="Unassembled WGS sequence"/>
</dbReference>
<reference evidence="3 4" key="1">
    <citation type="journal article" date="2019" name="Int. J. Syst. Evol. Microbiol.">
        <title>The Global Catalogue of Microorganisms (GCM) 10K type strain sequencing project: providing services to taxonomists for standard genome sequencing and annotation.</title>
        <authorList>
            <consortium name="The Broad Institute Genomics Platform"/>
            <consortium name="The Broad Institute Genome Sequencing Center for Infectious Disease"/>
            <person name="Wu L."/>
            <person name="Ma J."/>
        </authorList>
    </citation>
    <scope>NUCLEOTIDE SEQUENCE [LARGE SCALE GENOMIC DNA]</scope>
    <source>
        <strain evidence="3 4">JCM 10425</strain>
    </source>
</reference>
<keyword evidence="2" id="KW-0472">Membrane</keyword>
<keyword evidence="2" id="KW-1133">Transmembrane helix</keyword>
<feature type="compositionally biased region" description="Pro residues" evidence="1">
    <location>
        <begin position="1"/>
        <end position="17"/>
    </location>
</feature>
<protein>
    <submittedName>
        <fullName evidence="3">Uncharacterized protein</fullName>
    </submittedName>
</protein>
<evidence type="ECO:0000256" key="2">
    <source>
        <dbReference type="SAM" id="Phobius"/>
    </source>
</evidence>
<name>A0ABN0V3W7_9ACTN</name>
<comment type="caution">
    <text evidence="3">The sequence shown here is derived from an EMBL/GenBank/DDBJ whole genome shotgun (WGS) entry which is preliminary data.</text>
</comment>
<dbReference type="RefSeq" id="WP_344653343.1">
    <property type="nucleotide sequence ID" value="NZ_BAAAGX010000032.1"/>
</dbReference>
<feature type="transmembrane region" description="Helical" evidence="2">
    <location>
        <begin position="114"/>
        <end position="136"/>
    </location>
</feature>
<proteinExistence type="predicted"/>
<dbReference type="EMBL" id="BAAAGX010000032">
    <property type="protein sequence ID" value="GAA0273510.1"/>
    <property type="molecule type" value="Genomic_DNA"/>
</dbReference>
<keyword evidence="2" id="KW-0812">Transmembrane</keyword>
<evidence type="ECO:0000313" key="4">
    <source>
        <dbReference type="Proteomes" id="UP001500967"/>
    </source>
</evidence>
<accession>A0ABN0V3W7</accession>
<sequence>MSYDPPPPYAAPPPLPGQAPKGPRPVTVTAAAGLLVGEAVLLLVGVIYGLISRDTLQDAVDKYLDAQNVSSTGTGGQTFGSAISIVFSLLFAAAFIGLALGVLRGANVARIISWVVSGLALCCVGVGSIGTAVIYADYLPGGYLAVTYLLTFLELAGFIGIIVLLALPASNAYFRKPVAGF</sequence>
<gene>
    <name evidence="3" type="ORF">GCM10009539_71140</name>
</gene>
<organism evidence="3 4">
    <name type="scientific">Cryptosporangium japonicum</name>
    <dbReference type="NCBI Taxonomy" id="80872"/>
    <lineage>
        <taxon>Bacteria</taxon>
        <taxon>Bacillati</taxon>
        <taxon>Actinomycetota</taxon>
        <taxon>Actinomycetes</taxon>
        <taxon>Cryptosporangiales</taxon>
        <taxon>Cryptosporangiaceae</taxon>
        <taxon>Cryptosporangium</taxon>
    </lineage>
</organism>
<keyword evidence="4" id="KW-1185">Reference proteome</keyword>
<feature type="transmembrane region" description="Helical" evidence="2">
    <location>
        <begin position="79"/>
        <end position="102"/>
    </location>
</feature>
<evidence type="ECO:0000256" key="1">
    <source>
        <dbReference type="SAM" id="MobiDB-lite"/>
    </source>
</evidence>